<dbReference type="AlphaFoldDB" id="A0A7K3WV91"/>
<dbReference type="PROSITE" id="PS51257">
    <property type="entry name" value="PROKAR_LIPOPROTEIN"/>
    <property type="match status" value="1"/>
</dbReference>
<organism evidence="1 2">
    <name type="scientific">Cryomorpha ignava</name>
    <dbReference type="NCBI Taxonomy" id="101383"/>
    <lineage>
        <taxon>Bacteria</taxon>
        <taxon>Pseudomonadati</taxon>
        <taxon>Bacteroidota</taxon>
        <taxon>Flavobacteriia</taxon>
        <taxon>Flavobacteriales</taxon>
        <taxon>Cryomorphaceae</taxon>
        <taxon>Cryomorpha</taxon>
    </lineage>
</organism>
<comment type="caution">
    <text evidence="1">The sequence shown here is derived from an EMBL/GenBank/DDBJ whole genome shotgun (WGS) entry which is preliminary data.</text>
</comment>
<evidence type="ECO:0008006" key="3">
    <source>
        <dbReference type="Google" id="ProtNLM"/>
    </source>
</evidence>
<accession>A0A7K3WV91</accession>
<dbReference type="Proteomes" id="UP000486602">
    <property type="component" value="Unassembled WGS sequence"/>
</dbReference>
<evidence type="ECO:0000313" key="1">
    <source>
        <dbReference type="EMBL" id="NEN25609.1"/>
    </source>
</evidence>
<name>A0A7K3WV91_9FLAO</name>
<sequence length="173" mass="19748">MKKLCIYLPLGILATLFFSCVKDDGGKGSGGDPPLSFILTFYFSDSLGNNLLPYYLPENPIVDPESFYAYSDREDNIGHYTRSEEYGYYFVLSELIYTIRTDTAGWQQDSIIYFYPCFDQDCDTIKIYKTDIGNGSINNNNNNESPNCSAQWIIYQSDTLDTPYCRQIPVVTN</sequence>
<reference evidence="1 2" key="1">
    <citation type="submission" date="2020-02" db="EMBL/GenBank/DDBJ databases">
        <title>Out from the shadows clarifying the taxonomy of the family Cryomorphaceae and related taxa by utilizing the GTDB taxonomic framework.</title>
        <authorList>
            <person name="Bowman J.P."/>
        </authorList>
    </citation>
    <scope>NUCLEOTIDE SEQUENCE [LARGE SCALE GENOMIC DNA]</scope>
    <source>
        <strain evidence="1 2">QSSC 1-22</strain>
    </source>
</reference>
<proteinExistence type="predicted"/>
<dbReference type="RefSeq" id="WP_163287059.1">
    <property type="nucleotide sequence ID" value="NZ_JAAGVY010000063.1"/>
</dbReference>
<keyword evidence="2" id="KW-1185">Reference proteome</keyword>
<protein>
    <recommendedName>
        <fullName evidence="3">Lipoprotein</fullName>
    </recommendedName>
</protein>
<dbReference type="EMBL" id="JAAGVY010000063">
    <property type="protein sequence ID" value="NEN25609.1"/>
    <property type="molecule type" value="Genomic_DNA"/>
</dbReference>
<evidence type="ECO:0000313" key="2">
    <source>
        <dbReference type="Proteomes" id="UP000486602"/>
    </source>
</evidence>
<gene>
    <name evidence="1" type="ORF">G3O08_19125</name>
</gene>